<keyword evidence="3" id="KW-1185">Reference proteome</keyword>
<dbReference type="EMBL" id="DF974526">
    <property type="protein sequence ID" value="GAU49175.1"/>
    <property type="molecule type" value="Genomic_DNA"/>
</dbReference>
<name>A0A2Z6PH33_TRISU</name>
<evidence type="ECO:0000259" key="1">
    <source>
        <dbReference type="PROSITE" id="PS50878"/>
    </source>
</evidence>
<proteinExistence type="predicted"/>
<dbReference type="OrthoDB" id="515277at2759"/>
<dbReference type="InterPro" id="IPR036691">
    <property type="entry name" value="Endo/exonu/phosph_ase_sf"/>
</dbReference>
<accession>A0A2Z6PH33</accession>
<dbReference type="PROSITE" id="PS50878">
    <property type="entry name" value="RT_POL"/>
    <property type="match status" value="1"/>
</dbReference>
<protein>
    <recommendedName>
        <fullName evidence="1">Reverse transcriptase domain-containing protein</fullName>
    </recommendedName>
</protein>
<sequence>MQGTYQMVVDDVRGIGKSIGVKFKGDNSNMFNVLSRAGKGKKRGAEKRKEVRKLVGEKLPFVVCLQETKTHFCDDALVSSLWEVEVWSPFSSDHILVCRGRFISSNDEFVVVNVYAPCDPGSKQVLWDSLFVRLQSLVGLRVCVSGDFNASWWRVRKTWGPLPLRMWKCWKDIPSYDLFVREKWHSLQVDGWRRFVLKEKLRMIKVALKEWHVSHTANLPGRIDSLKTRLSELDKKGEVEEVHEITTDLHLLSRLHASISWHQSRSLWLKEGDANSKYFHLDSYMERPWVNNLQFKLLTWLDRGSLTKPFIVEEVKVAVWDCGSFKSLGLDGINPSFFKDLRAELQVDIMQFVSEFHRNGRLAKGLNSTFIALIPKVDSPQRLNDFRPISLVGSLYKILAKVLANRLRLVIRSVVSETQATFVKDRQILDGNLIANEVVDEARKAKKELLLFKECVHTATAPVLVNGSPTDEFPLDRGLRQGDPLSPFLFLIAAEGLNVLMRALVENNLFTGYSVGVQDPISVSHLQFTDDTLLMGVKSWANVCAMRAVLVLFELMSGLKMNFNKSLLVGVNIPDSWLYETASSLGCKVGNIPFLYLGLPIGGDPRRLRFCEDIRKISWINWKIICMRKEFGGLRVRKLTEFNVALLGQLREGRDRGSSWWREIVKIREGVGGLGGGWFRESVVKRVGVGATTFFWTDPWLGGIPLCERLGGGVGVKEATMGVEGGDVGGVSYLTFEFLFSGSVSRCLVVAARPGSRLFNSRSLPDFDFPVSSYFVSS</sequence>
<dbReference type="PANTHER" id="PTHR46890">
    <property type="entry name" value="NON-LTR RETROLELEMENT REVERSE TRANSCRIPTASE-LIKE PROTEIN-RELATED"/>
    <property type="match status" value="1"/>
</dbReference>
<evidence type="ECO:0000313" key="3">
    <source>
        <dbReference type="Proteomes" id="UP000242715"/>
    </source>
</evidence>
<organism evidence="2 3">
    <name type="scientific">Trifolium subterraneum</name>
    <name type="common">Subterranean clover</name>
    <dbReference type="NCBI Taxonomy" id="3900"/>
    <lineage>
        <taxon>Eukaryota</taxon>
        <taxon>Viridiplantae</taxon>
        <taxon>Streptophyta</taxon>
        <taxon>Embryophyta</taxon>
        <taxon>Tracheophyta</taxon>
        <taxon>Spermatophyta</taxon>
        <taxon>Magnoliopsida</taxon>
        <taxon>eudicotyledons</taxon>
        <taxon>Gunneridae</taxon>
        <taxon>Pentapetalae</taxon>
        <taxon>rosids</taxon>
        <taxon>fabids</taxon>
        <taxon>Fabales</taxon>
        <taxon>Fabaceae</taxon>
        <taxon>Papilionoideae</taxon>
        <taxon>50 kb inversion clade</taxon>
        <taxon>NPAAA clade</taxon>
        <taxon>Hologalegina</taxon>
        <taxon>IRL clade</taxon>
        <taxon>Trifolieae</taxon>
        <taxon>Trifolium</taxon>
    </lineage>
</organism>
<dbReference type="AlphaFoldDB" id="A0A2Z6PH33"/>
<dbReference type="PANTHER" id="PTHR46890:SF48">
    <property type="entry name" value="RNA-DIRECTED DNA POLYMERASE"/>
    <property type="match status" value="1"/>
</dbReference>
<dbReference type="SUPFAM" id="SSF56219">
    <property type="entry name" value="DNase I-like"/>
    <property type="match status" value="1"/>
</dbReference>
<dbReference type="InterPro" id="IPR052343">
    <property type="entry name" value="Retrotransposon-Effector_Assoc"/>
</dbReference>
<evidence type="ECO:0000313" key="2">
    <source>
        <dbReference type="EMBL" id="GAU49175.1"/>
    </source>
</evidence>
<dbReference type="Proteomes" id="UP000242715">
    <property type="component" value="Unassembled WGS sequence"/>
</dbReference>
<reference evidence="3" key="1">
    <citation type="journal article" date="2017" name="Front. Plant Sci.">
        <title>Climate Clever Clovers: New Paradigm to Reduce the Environmental Footprint of Ruminants by Breeding Low Methanogenic Forages Utilizing Haplotype Variation.</title>
        <authorList>
            <person name="Kaur P."/>
            <person name="Appels R."/>
            <person name="Bayer P.E."/>
            <person name="Keeble-Gagnere G."/>
            <person name="Wang J."/>
            <person name="Hirakawa H."/>
            <person name="Shirasawa K."/>
            <person name="Vercoe P."/>
            <person name="Stefanova K."/>
            <person name="Durmic Z."/>
            <person name="Nichols P."/>
            <person name="Revell C."/>
            <person name="Isobe S.N."/>
            <person name="Edwards D."/>
            <person name="Erskine W."/>
        </authorList>
    </citation>
    <scope>NUCLEOTIDE SEQUENCE [LARGE SCALE GENOMIC DNA]</scope>
    <source>
        <strain evidence="3">cv. Daliak</strain>
    </source>
</reference>
<dbReference type="CDD" id="cd01650">
    <property type="entry name" value="RT_nLTR_like"/>
    <property type="match status" value="1"/>
</dbReference>
<dbReference type="InterPro" id="IPR000477">
    <property type="entry name" value="RT_dom"/>
</dbReference>
<feature type="domain" description="Reverse transcriptase" evidence="1">
    <location>
        <begin position="355"/>
        <end position="601"/>
    </location>
</feature>
<dbReference type="Gene3D" id="3.60.10.10">
    <property type="entry name" value="Endonuclease/exonuclease/phosphatase"/>
    <property type="match status" value="1"/>
</dbReference>
<gene>
    <name evidence="2" type="ORF">TSUD_133700</name>
</gene>